<evidence type="ECO:0000313" key="3">
    <source>
        <dbReference type="Proteomes" id="UP000271631"/>
    </source>
</evidence>
<sequence length="40" mass="4381">MLNTFFPPPLMPVAGPQGRISSLSGNTPKLFKARRRSVNP</sequence>
<evidence type="ECO:0000313" key="2">
    <source>
        <dbReference type="EMBL" id="RMV36283.1"/>
    </source>
</evidence>
<evidence type="ECO:0000256" key="1">
    <source>
        <dbReference type="SAM" id="MobiDB-lite"/>
    </source>
</evidence>
<reference evidence="2 3" key="1">
    <citation type="submission" date="2018-08" db="EMBL/GenBank/DDBJ databases">
        <title>Recombination of ecologically and evolutionarily significant loci maintains genetic cohesion in the Pseudomonas syringae species complex.</title>
        <authorList>
            <person name="Dillon M."/>
            <person name="Thakur S."/>
            <person name="Almeida R.N.D."/>
            <person name="Weir B.S."/>
            <person name="Guttman D.S."/>
        </authorList>
    </citation>
    <scope>NUCLEOTIDE SEQUENCE [LARGE SCALE GENOMIC DNA]</scope>
    <source>
        <strain evidence="2 3">ICMP 11281</strain>
    </source>
</reference>
<protein>
    <submittedName>
        <fullName evidence="2">Uncharacterized protein</fullName>
    </submittedName>
</protein>
<dbReference type="AlphaFoldDB" id="A0A0N0FZF7"/>
<feature type="compositionally biased region" description="Pro residues" evidence="1">
    <location>
        <begin position="1"/>
        <end position="11"/>
    </location>
</feature>
<name>A0A0N0FZF7_PSEYM</name>
<feature type="region of interest" description="Disordered" evidence="1">
    <location>
        <begin position="1"/>
        <end position="40"/>
    </location>
</feature>
<comment type="caution">
    <text evidence="2">The sequence shown here is derived from an EMBL/GenBank/DDBJ whole genome shotgun (WGS) entry which is preliminary data.</text>
</comment>
<feature type="compositionally biased region" description="Basic residues" evidence="1">
    <location>
        <begin position="31"/>
        <end position="40"/>
    </location>
</feature>
<dbReference type="EMBL" id="RBUQ01000176">
    <property type="protein sequence ID" value="RMV36283.1"/>
    <property type="molecule type" value="Genomic_DNA"/>
</dbReference>
<gene>
    <name evidence="2" type="ORF">ALP13_103385</name>
</gene>
<accession>A0A0N0FZF7</accession>
<proteinExistence type="predicted"/>
<dbReference type="Proteomes" id="UP000271631">
    <property type="component" value="Unassembled WGS sequence"/>
</dbReference>
<organism evidence="2 3">
    <name type="scientific">Pseudomonas syringae pv. maculicola</name>
    <dbReference type="NCBI Taxonomy" id="59511"/>
    <lineage>
        <taxon>Bacteria</taxon>
        <taxon>Pseudomonadati</taxon>
        <taxon>Pseudomonadota</taxon>
        <taxon>Gammaproteobacteria</taxon>
        <taxon>Pseudomonadales</taxon>
        <taxon>Pseudomonadaceae</taxon>
        <taxon>Pseudomonas</taxon>
    </lineage>
</organism>